<name>A0A643K356_9EURY</name>
<gene>
    <name evidence="1" type="ORF">Hfx1149_07185</name>
</gene>
<sequence length="203" mass="21023">MAQSPPAPRSIALVALVVVLAAVSSAFLFADFEAATFQASTDTTTTAGGTNLDSLPPVTNGYLVVDAPDAIRDDLTSELVAAFEREGITLEPTAARGSYDRPVVVVVVDEWSPRWNPVAPSGAVMWRAAFDAGGHGEHIEAGLSDGSFVFNSTTGPDIAGSLDATVEVSASGAVSRPAYRNQLLDAVANTTAEQVAGQFEQGR</sequence>
<comment type="caution">
    <text evidence="1">The sequence shown here is derived from an EMBL/GenBank/DDBJ whole genome shotgun (WGS) entry which is preliminary data.</text>
</comment>
<dbReference type="RefSeq" id="WP_151136863.1">
    <property type="nucleotide sequence ID" value="NZ_VZUS01000001.1"/>
</dbReference>
<protein>
    <submittedName>
        <fullName evidence="1">Uncharacterized protein</fullName>
    </submittedName>
</protein>
<accession>A0A643K356</accession>
<reference evidence="1" key="1">
    <citation type="submission" date="2019-09" db="EMBL/GenBank/DDBJ databases">
        <title>Genomic analysis of Haloferax sp. CBA1149.</title>
        <authorList>
            <person name="Roh S.W."/>
        </authorList>
    </citation>
    <scope>NUCLEOTIDE SEQUENCE</scope>
    <source>
        <strain evidence="1">CBA1149</strain>
    </source>
</reference>
<proteinExistence type="predicted"/>
<dbReference type="AlphaFoldDB" id="A0A643K356"/>
<dbReference type="EMBL" id="VZUS01000001">
    <property type="protein sequence ID" value="KAB1187826.1"/>
    <property type="molecule type" value="Genomic_DNA"/>
</dbReference>
<evidence type="ECO:0000313" key="1">
    <source>
        <dbReference type="EMBL" id="KAB1187826.1"/>
    </source>
</evidence>
<organism evidence="1">
    <name type="scientific">Haloferax sp. CBA1149</name>
    <dbReference type="NCBI Taxonomy" id="2650753"/>
    <lineage>
        <taxon>Archaea</taxon>
        <taxon>Methanobacteriati</taxon>
        <taxon>Methanobacteriota</taxon>
        <taxon>Stenosarchaea group</taxon>
        <taxon>Halobacteria</taxon>
        <taxon>Halobacteriales</taxon>
        <taxon>Haloferacaceae</taxon>
        <taxon>Haloferax</taxon>
    </lineage>
</organism>